<dbReference type="NCBIfam" id="TIGR01179">
    <property type="entry name" value="galE"/>
    <property type="match status" value="1"/>
</dbReference>
<comment type="cofactor">
    <cofactor evidence="3 9">
        <name>NAD(+)</name>
        <dbReference type="ChEBI" id="CHEBI:57540"/>
    </cofactor>
</comment>
<comment type="pathway">
    <text evidence="5 9">Carbohydrate metabolism; galactose metabolism.</text>
</comment>
<dbReference type="InParanoid" id="F6X1R3"/>
<keyword evidence="12" id="KW-1185">Reference proteome</keyword>
<dbReference type="HOGENOM" id="CLU_007383_1_10_1"/>
<evidence type="ECO:0000256" key="4">
    <source>
        <dbReference type="ARBA" id="ARBA00002760"/>
    </source>
</evidence>
<dbReference type="Pfam" id="PF16363">
    <property type="entry name" value="GDP_Man_Dehyd"/>
    <property type="match status" value="1"/>
</dbReference>
<name>F6X1R3_CIOIN</name>
<reference evidence="12" key="1">
    <citation type="journal article" date="2002" name="Science">
        <title>The draft genome of Ciona intestinalis: insights into chordate and vertebrate origins.</title>
        <authorList>
            <person name="Dehal P."/>
            <person name="Satou Y."/>
            <person name="Campbell R.K."/>
            <person name="Chapman J."/>
            <person name="Degnan B."/>
            <person name="De Tomaso A."/>
            <person name="Davidson B."/>
            <person name="Di Gregorio A."/>
            <person name="Gelpke M."/>
            <person name="Goodstein D.M."/>
            <person name="Harafuji N."/>
            <person name="Hastings K.E."/>
            <person name="Ho I."/>
            <person name="Hotta K."/>
            <person name="Huang W."/>
            <person name="Kawashima T."/>
            <person name="Lemaire P."/>
            <person name="Martinez D."/>
            <person name="Meinertzhagen I.A."/>
            <person name="Necula S."/>
            <person name="Nonaka M."/>
            <person name="Putnam N."/>
            <person name="Rash S."/>
            <person name="Saiga H."/>
            <person name="Satake M."/>
            <person name="Terry A."/>
            <person name="Yamada L."/>
            <person name="Wang H.G."/>
            <person name="Awazu S."/>
            <person name="Azumi K."/>
            <person name="Boore J."/>
            <person name="Branno M."/>
            <person name="Chin-Bow S."/>
            <person name="DeSantis R."/>
            <person name="Doyle S."/>
            <person name="Francino P."/>
            <person name="Keys D.N."/>
            <person name="Haga S."/>
            <person name="Hayashi H."/>
            <person name="Hino K."/>
            <person name="Imai K.S."/>
            <person name="Inaba K."/>
            <person name="Kano S."/>
            <person name="Kobayashi K."/>
            <person name="Kobayashi M."/>
            <person name="Lee B.I."/>
            <person name="Makabe K.W."/>
            <person name="Manohar C."/>
            <person name="Matassi G."/>
            <person name="Medina M."/>
            <person name="Mochizuki Y."/>
            <person name="Mount S."/>
            <person name="Morishita T."/>
            <person name="Miura S."/>
            <person name="Nakayama A."/>
            <person name="Nishizaka S."/>
            <person name="Nomoto H."/>
            <person name="Ohta F."/>
            <person name="Oishi K."/>
            <person name="Rigoutsos I."/>
            <person name="Sano M."/>
            <person name="Sasaki A."/>
            <person name="Sasakura Y."/>
            <person name="Shoguchi E."/>
            <person name="Shin-i T."/>
            <person name="Spagnuolo A."/>
            <person name="Stainier D."/>
            <person name="Suzuki M.M."/>
            <person name="Tassy O."/>
            <person name="Takatori N."/>
            <person name="Tokuoka M."/>
            <person name="Yagi K."/>
            <person name="Yoshizaki F."/>
            <person name="Wada S."/>
            <person name="Zhang C."/>
            <person name="Hyatt P.D."/>
            <person name="Larimer F."/>
            <person name="Detter C."/>
            <person name="Doggett N."/>
            <person name="Glavina T."/>
            <person name="Hawkins T."/>
            <person name="Richardson P."/>
            <person name="Lucas S."/>
            <person name="Kohara Y."/>
            <person name="Levine M."/>
            <person name="Satoh N."/>
            <person name="Rokhsar D.S."/>
        </authorList>
    </citation>
    <scope>NUCLEOTIDE SEQUENCE [LARGE SCALE GENOMIC DNA]</scope>
</reference>
<evidence type="ECO:0000256" key="8">
    <source>
        <dbReference type="ARBA" id="ARBA00023235"/>
    </source>
</evidence>
<comment type="function">
    <text evidence="4">Catalyzes two distinct but analogous reactions: the reversible epimerization of UDP-glucose to UDP-galactose and the reversible epimerization of UDP-N-acetylglucosamine to UDP-N-acetylgalactosamine. The reaction with UDP-Gal plays a critical role in the Leloir pathway of galactose catabolism in which galactose is converted to the glycolytic intermediate glucose 6-phosphate. It contributes to the catabolism of dietary galactose and enables the endogenous biosynthesis of both UDP-Gal and UDP-GalNAc when exogenous sources are limited. Both UDP-sugar interconversions are important in the synthesis of glycoproteins and glycolipids.</text>
</comment>
<evidence type="ECO:0000256" key="2">
    <source>
        <dbReference type="ARBA" id="ARBA00000083"/>
    </source>
</evidence>
<dbReference type="CDD" id="cd05247">
    <property type="entry name" value="UDP_G4E_1_SDR_e"/>
    <property type="match status" value="1"/>
</dbReference>
<dbReference type="InterPro" id="IPR005886">
    <property type="entry name" value="UDP_G4E"/>
</dbReference>
<dbReference type="GO" id="GO:0003974">
    <property type="term" value="F:UDP-N-acetylglucosamine 4-epimerase activity"/>
    <property type="evidence" value="ECO:0007669"/>
    <property type="project" value="UniProtKB-EC"/>
</dbReference>
<evidence type="ECO:0000256" key="7">
    <source>
        <dbReference type="ARBA" id="ARBA00023144"/>
    </source>
</evidence>
<dbReference type="UniPathway" id="UPA00214"/>
<keyword evidence="7" id="KW-0299">Galactose metabolism</keyword>
<keyword evidence="8 9" id="KW-0413">Isomerase</keyword>
<dbReference type="Gene3D" id="3.90.25.10">
    <property type="entry name" value="UDP-galactose 4-epimerase, domain 1"/>
    <property type="match status" value="1"/>
</dbReference>
<dbReference type="Ensembl" id="ENSCINT00000017186.3">
    <property type="protein sequence ID" value="ENSCINP00000017186.3"/>
    <property type="gene ID" value="ENSCING00000008426.3"/>
</dbReference>
<evidence type="ECO:0000313" key="11">
    <source>
        <dbReference type="Ensembl" id="ENSCINP00000017186.3"/>
    </source>
</evidence>
<dbReference type="AlphaFoldDB" id="F6X1R3"/>
<comment type="similarity">
    <text evidence="9">Belongs to the NAD(P)-dependent epimerase/dehydratase family.</text>
</comment>
<dbReference type="InterPro" id="IPR016040">
    <property type="entry name" value="NAD(P)-bd_dom"/>
</dbReference>
<protein>
    <recommendedName>
        <fullName evidence="9">UDP-glucose 4-epimerase</fullName>
        <ecNumber evidence="9">5.1.3.2</ecNumber>
    </recommendedName>
</protein>
<comment type="catalytic activity">
    <reaction evidence="2 9">
        <text>UDP-alpha-D-glucose = UDP-alpha-D-galactose</text>
        <dbReference type="Rhea" id="RHEA:22168"/>
        <dbReference type="ChEBI" id="CHEBI:58885"/>
        <dbReference type="ChEBI" id="CHEBI:66914"/>
        <dbReference type="EC" id="5.1.3.2"/>
    </reaction>
</comment>
<dbReference type="PANTHER" id="PTHR43725:SF47">
    <property type="entry name" value="UDP-GLUCOSE 4-EPIMERASE"/>
    <property type="match status" value="1"/>
</dbReference>
<keyword evidence="6 9" id="KW-0520">NAD</keyword>
<evidence type="ECO:0000256" key="3">
    <source>
        <dbReference type="ARBA" id="ARBA00001911"/>
    </source>
</evidence>
<dbReference type="GO" id="GO:0003978">
    <property type="term" value="F:UDP-glucose 4-epimerase activity"/>
    <property type="evidence" value="ECO:0000318"/>
    <property type="project" value="GO_Central"/>
</dbReference>
<reference evidence="11" key="2">
    <citation type="journal article" date="2008" name="Genome Biol.">
        <title>Improved genome assembly and evidence-based global gene model set for the chordate Ciona intestinalis: new insight into intron and operon populations.</title>
        <authorList>
            <person name="Satou Y."/>
            <person name="Mineta K."/>
            <person name="Ogasawara M."/>
            <person name="Sasakura Y."/>
            <person name="Shoguchi E."/>
            <person name="Ueno K."/>
            <person name="Yamada L."/>
            <person name="Matsumoto J."/>
            <person name="Wasserscheid J."/>
            <person name="Dewar K."/>
            <person name="Wiley G.B."/>
            <person name="Macmil S.L."/>
            <person name="Roe B.A."/>
            <person name="Zeller R.W."/>
            <person name="Hastings K.E."/>
            <person name="Lemaire P."/>
            <person name="Lindquist E."/>
            <person name="Endo T."/>
            <person name="Hotta K."/>
            <person name="Inaba K."/>
        </authorList>
    </citation>
    <scope>NUCLEOTIDE SEQUENCE [LARGE SCALE GENOMIC DNA]</scope>
    <source>
        <strain evidence="11">wild type</strain>
    </source>
</reference>
<dbReference type="OMA" id="AGDHGQN"/>
<evidence type="ECO:0000256" key="1">
    <source>
        <dbReference type="ARBA" id="ARBA00000014"/>
    </source>
</evidence>
<organism evidence="11 12">
    <name type="scientific">Ciona intestinalis</name>
    <name type="common">Transparent sea squirt</name>
    <name type="synonym">Ascidia intestinalis</name>
    <dbReference type="NCBI Taxonomy" id="7719"/>
    <lineage>
        <taxon>Eukaryota</taxon>
        <taxon>Metazoa</taxon>
        <taxon>Chordata</taxon>
        <taxon>Tunicata</taxon>
        <taxon>Ascidiacea</taxon>
        <taxon>Phlebobranchia</taxon>
        <taxon>Cionidae</taxon>
        <taxon>Ciona</taxon>
    </lineage>
</organism>
<dbReference type="EC" id="5.1.3.2" evidence="9"/>
<dbReference type="SUPFAM" id="SSF51735">
    <property type="entry name" value="NAD(P)-binding Rossmann-fold domains"/>
    <property type="match status" value="1"/>
</dbReference>
<accession>F6X1R3</accession>
<sequence>MNVCRKTILVAGGAGYIGSHTVVELLNAGYRVVVIDNLSNAQQNPEDDDDLPPSLVRAKKITGKECLHFVKENICDIEKLNVVFDTYNIDAVFDFSGRKAVGESTVLPMLYYKYNINGTMNLLKCMRQHEVRDFLFSSSCTVYGAPDQESLPIKEEDSSGCCHCPYAKCKYFIECLLDDLAKGEPDYWRIMVMRYFNPVGAHESGLMGEDPKGDPLNLLPKLAQVATGKRAILDVYGEDYDTKDGSPIRDYVHVMDVAEAHVKAVKHFQEKYVSTSGIEIYNIGSGRGKSTWEMVKAFEAACGKPIQFRVCQRRPGDVPAIYCDPSKAERQLGWKAERSLQEMCEDLWRFYVLNPNGYEESN</sequence>
<keyword evidence="9" id="KW-0119">Carbohydrate metabolism</keyword>
<dbReference type="GeneTree" id="ENSGT00940000158000"/>
<evidence type="ECO:0000259" key="10">
    <source>
        <dbReference type="Pfam" id="PF16363"/>
    </source>
</evidence>
<dbReference type="PRINTS" id="PR01713">
    <property type="entry name" value="NUCEPIMERASE"/>
</dbReference>
<dbReference type="GO" id="GO:0005829">
    <property type="term" value="C:cytosol"/>
    <property type="evidence" value="ECO:0000318"/>
    <property type="project" value="GO_Central"/>
</dbReference>
<evidence type="ECO:0000256" key="6">
    <source>
        <dbReference type="ARBA" id="ARBA00023027"/>
    </source>
</evidence>
<gene>
    <name evidence="11" type="primary">LOC100182970</name>
</gene>
<comment type="subunit">
    <text evidence="9">Homodimer.</text>
</comment>
<dbReference type="EMBL" id="EAAA01000780">
    <property type="status" value="NOT_ANNOTATED_CDS"/>
    <property type="molecule type" value="Genomic_DNA"/>
</dbReference>
<comment type="catalytic activity">
    <reaction evidence="1">
        <text>UDP-N-acetyl-alpha-D-glucosamine = UDP-N-acetyl-alpha-D-galactosamine</text>
        <dbReference type="Rhea" id="RHEA:20517"/>
        <dbReference type="ChEBI" id="CHEBI:57705"/>
        <dbReference type="ChEBI" id="CHEBI:67138"/>
        <dbReference type="EC" id="5.1.3.7"/>
    </reaction>
</comment>
<dbReference type="Gene3D" id="3.40.50.720">
    <property type="entry name" value="NAD(P)-binding Rossmann-like Domain"/>
    <property type="match status" value="1"/>
</dbReference>
<reference evidence="11" key="4">
    <citation type="submission" date="2025-09" db="UniProtKB">
        <authorList>
            <consortium name="Ensembl"/>
        </authorList>
    </citation>
    <scope>IDENTIFICATION</scope>
</reference>
<proteinExistence type="inferred from homology"/>
<feature type="domain" description="NAD(P)-binding" evidence="10">
    <location>
        <begin position="9"/>
        <end position="346"/>
    </location>
</feature>
<dbReference type="Proteomes" id="UP000008144">
    <property type="component" value="Chromosome 11"/>
</dbReference>
<evidence type="ECO:0000256" key="5">
    <source>
        <dbReference type="ARBA" id="ARBA00004947"/>
    </source>
</evidence>
<reference evidence="11" key="3">
    <citation type="submission" date="2025-08" db="UniProtKB">
        <authorList>
            <consortium name="Ensembl"/>
        </authorList>
    </citation>
    <scope>IDENTIFICATION</scope>
</reference>
<evidence type="ECO:0000256" key="9">
    <source>
        <dbReference type="RuleBase" id="RU366046"/>
    </source>
</evidence>
<dbReference type="GO" id="GO:0033499">
    <property type="term" value="P:galactose catabolic process via UDP-galactose, Leloir pathway"/>
    <property type="evidence" value="ECO:0000318"/>
    <property type="project" value="GO_Central"/>
</dbReference>
<dbReference type="PANTHER" id="PTHR43725">
    <property type="entry name" value="UDP-GLUCOSE 4-EPIMERASE"/>
    <property type="match status" value="1"/>
</dbReference>
<dbReference type="InterPro" id="IPR036291">
    <property type="entry name" value="NAD(P)-bd_dom_sf"/>
</dbReference>
<dbReference type="STRING" id="7719.ENSCINP00000017186"/>
<evidence type="ECO:0000313" key="12">
    <source>
        <dbReference type="Proteomes" id="UP000008144"/>
    </source>
</evidence>